<feature type="transmembrane region" description="Helical" evidence="9">
    <location>
        <begin position="238"/>
        <end position="257"/>
    </location>
</feature>
<evidence type="ECO:0000313" key="12">
    <source>
        <dbReference type="Proteomes" id="UP001634394"/>
    </source>
</evidence>
<evidence type="ECO:0000256" key="3">
    <source>
        <dbReference type="ARBA" id="ARBA00022692"/>
    </source>
</evidence>
<feature type="transmembrane region" description="Helical" evidence="9">
    <location>
        <begin position="62"/>
        <end position="86"/>
    </location>
</feature>
<keyword evidence="8" id="KW-0807">Transducer</keyword>
<evidence type="ECO:0000256" key="2">
    <source>
        <dbReference type="ARBA" id="ARBA00022475"/>
    </source>
</evidence>
<organism evidence="11 12">
    <name type="scientific">Sinanodonta woodiana</name>
    <name type="common">Chinese pond mussel</name>
    <name type="synonym">Anodonta woodiana</name>
    <dbReference type="NCBI Taxonomy" id="1069815"/>
    <lineage>
        <taxon>Eukaryota</taxon>
        <taxon>Metazoa</taxon>
        <taxon>Spiralia</taxon>
        <taxon>Lophotrochozoa</taxon>
        <taxon>Mollusca</taxon>
        <taxon>Bivalvia</taxon>
        <taxon>Autobranchia</taxon>
        <taxon>Heteroconchia</taxon>
        <taxon>Palaeoheterodonta</taxon>
        <taxon>Unionida</taxon>
        <taxon>Unionoidea</taxon>
        <taxon>Unionidae</taxon>
        <taxon>Unioninae</taxon>
        <taxon>Sinanodonta</taxon>
    </lineage>
</organism>
<evidence type="ECO:0000256" key="8">
    <source>
        <dbReference type="ARBA" id="ARBA00023224"/>
    </source>
</evidence>
<dbReference type="GO" id="GO:0004930">
    <property type="term" value="F:G protein-coupled receptor activity"/>
    <property type="evidence" value="ECO:0007669"/>
    <property type="project" value="UniProtKB-KW"/>
</dbReference>
<dbReference type="SUPFAM" id="SSF81321">
    <property type="entry name" value="Family A G protein-coupled receptor-like"/>
    <property type="match status" value="1"/>
</dbReference>
<dbReference type="PANTHER" id="PTHR24228:SF74">
    <property type="entry name" value="G-PROTEIN COUPLED RECEPTORS FAMILY 1 PROFILE DOMAIN-CONTAINING PROTEIN"/>
    <property type="match status" value="1"/>
</dbReference>
<keyword evidence="12" id="KW-1185">Reference proteome</keyword>
<feature type="transmembrane region" description="Helical" evidence="9">
    <location>
        <begin position="142"/>
        <end position="162"/>
    </location>
</feature>
<reference evidence="11 12" key="1">
    <citation type="submission" date="2024-11" db="EMBL/GenBank/DDBJ databases">
        <title>Chromosome-level genome assembly of the freshwater bivalve Anodonta woodiana.</title>
        <authorList>
            <person name="Chen X."/>
        </authorList>
    </citation>
    <scope>NUCLEOTIDE SEQUENCE [LARGE SCALE GENOMIC DNA]</scope>
    <source>
        <strain evidence="11">MN2024</strain>
        <tissue evidence="11">Gills</tissue>
    </source>
</reference>
<protein>
    <recommendedName>
        <fullName evidence="10">G-protein coupled receptors family 1 profile domain-containing protein</fullName>
    </recommendedName>
</protein>
<proteinExistence type="predicted"/>
<keyword evidence="3 9" id="KW-0812">Transmembrane</keyword>
<dbReference type="PROSITE" id="PS50262">
    <property type="entry name" value="G_PROTEIN_RECEP_F1_2"/>
    <property type="match status" value="1"/>
</dbReference>
<dbReference type="InterPro" id="IPR017452">
    <property type="entry name" value="GPCR_Rhodpsn_7TM"/>
</dbReference>
<evidence type="ECO:0000256" key="5">
    <source>
        <dbReference type="ARBA" id="ARBA00023040"/>
    </source>
</evidence>
<dbReference type="PANTHER" id="PTHR24228">
    <property type="entry name" value="B2 BRADYKININ RECEPTOR/ANGIOTENSIN II RECEPTOR"/>
    <property type="match status" value="1"/>
</dbReference>
<comment type="caution">
    <text evidence="11">The sequence shown here is derived from an EMBL/GenBank/DDBJ whole genome shotgun (WGS) entry which is preliminary data.</text>
</comment>
<feature type="transmembrane region" description="Helical" evidence="9">
    <location>
        <begin position="26"/>
        <end position="50"/>
    </location>
</feature>
<dbReference type="GO" id="GO:0005886">
    <property type="term" value="C:plasma membrane"/>
    <property type="evidence" value="ECO:0007669"/>
    <property type="project" value="UniProtKB-SubCell"/>
</dbReference>
<dbReference type="InterPro" id="IPR000276">
    <property type="entry name" value="GPCR_Rhodpsn"/>
</dbReference>
<evidence type="ECO:0000256" key="6">
    <source>
        <dbReference type="ARBA" id="ARBA00023136"/>
    </source>
</evidence>
<sequence length="326" mass="37313">MMHNASSDVNVTDQNLEWKSFASLPIYRIIAGLLIVFVVVGSLGNILVAATIVKTKMFRKPVYALLLQVSILHALFQALVVPINIYSFLQDFWTPSIALCTMIVYMTDILLCTSRLLLILVSVYRCVHVCYNNLYMKIKHPMVVAAFCLFVWAEIILMIYFLGRKVSFSQEYAICVFEGAHLQTFLSIFIYIPMSIIPTAMYIKIAVFVRNAHNRVLPQGHAGSENLRKSRALTRMSALIFLNHLVTGLLPMIFVMVNTDNPTMRKTLVAIAHFLFRLTSTFDFIIYLFSTKAVRSRIANLLTSLMHLDIPEHIQLQQHEENRNRF</sequence>
<dbReference type="Proteomes" id="UP001634394">
    <property type="component" value="Unassembled WGS sequence"/>
</dbReference>
<feature type="domain" description="G-protein coupled receptors family 1 profile" evidence="10">
    <location>
        <begin position="44"/>
        <end position="287"/>
    </location>
</feature>
<evidence type="ECO:0000256" key="4">
    <source>
        <dbReference type="ARBA" id="ARBA00022989"/>
    </source>
</evidence>
<evidence type="ECO:0000313" key="11">
    <source>
        <dbReference type="EMBL" id="KAL3883091.1"/>
    </source>
</evidence>
<dbReference type="Gene3D" id="1.20.1070.10">
    <property type="entry name" value="Rhodopsin 7-helix transmembrane proteins"/>
    <property type="match status" value="1"/>
</dbReference>
<evidence type="ECO:0000259" key="10">
    <source>
        <dbReference type="PROSITE" id="PS50262"/>
    </source>
</evidence>
<feature type="transmembrane region" description="Helical" evidence="9">
    <location>
        <begin position="92"/>
        <end position="121"/>
    </location>
</feature>
<name>A0ABD3XBZ0_SINWO</name>
<evidence type="ECO:0000256" key="1">
    <source>
        <dbReference type="ARBA" id="ARBA00004651"/>
    </source>
</evidence>
<dbReference type="EMBL" id="JBJQND010000003">
    <property type="protein sequence ID" value="KAL3883091.1"/>
    <property type="molecule type" value="Genomic_DNA"/>
</dbReference>
<accession>A0ABD3XBZ0</accession>
<evidence type="ECO:0000256" key="7">
    <source>
        <dbReference type="ARBA" id="ARBA00023170"/>
    </source>
</evidence>
<dbReference type="CDD" id="cd00637">
    <property type="entry name" value="7tm_classA_rhodopsin-like"/>
    <property type="match status" value="1"/>
</dbReference>
<keyword evidence="4 9" id="KW-1133">Transmembrane helix</keyword>
<gene>
    <name evidence="11" type="ORF">ACJMK2_029384</name>
</gene>
<feature type="transmembrane region" description="Helical" evidence="9">
    <location>
        <begin position="269"/>
        <end position="289"/>
    </location>
</feature>
<dbReference type="AlphaFoldDB" id="A0ABD3XBZ0"/>
<keyword evidence="5" id="KW-0297">G-protein coupled receptor</keyword>
<keyword evidence="2" id="KW-1003">Cell membrane</keyword>
<keyword evidence="6 9" id="KW-0472">Membrane</keyword>
<keyword evidence="7" id="KW-0675">Receptor</keyword>
<dbReference type="Pfam" id="PF00001">
    <property type="entry name" value="7tm_1"/>
    <property type="match status" value="1"/>
</dbReference>
<evidence type="ECO:0000256" key="9">
    <source>
        <dbReference type="SAM" id="Phobius"/>
    </source>
</evidence>
<comment type="subcellular location">
    <subcellularLocation>
        <location evidence="1">Cell membrane</location>
        <topology evidence="1">Multi-pass membrane protein</topology>
    </subcellularLocation>
</comment>
<feature type="transmembrane region" description="Helical" evidence="9">
    <location>
        <begin position="182"/>
        <end position="203"/>
    </location>
</feature>